<proteinExistence type="predicted"/>
<protein>
    <recommendedName>
        <fullName evidence="5">Lipoprotein</fullName>
    </recommendedName>
</protein>
<gene>
    <name evidence="3" type="ORF">GCM10023092_20230</name>
</gene>
<name>A0ABP8MTL8_9BACT</name>
<evidence type="ECO:0000313" key="4">
    <source>
        <dbReference type="Proteomes" id="UP001501410"/>
    </source>
</evidence>
<feature type="chain" id="PRO_5047358357" description="Lipoprotein" evidence="2">
    <location>
        <begin position="26"/>
        <end position="153"/>
    </location>
</feature>
<evidence type="ECO:0008006" key="5">
    <source>
        <dbReference type="Google" id="ProtNLM"/>
    </source>
</evidence>
<accession>A0ABP8MTL8</accession>
<dbReference type="PROSITE" id="PS51257">
    <property type="entry name" value="PROKAR_LIPOPROTEIN"/>
    <property type="match status" value="1"/>
</dbReference>
<organism evidence="3 4">
    <name type="scientific">Rurimicrobium arvi</name>
    <dbReference type="NCBI Taxonomy" id="2049916"/>
    <lineage>
        <taxon>Bacteria</taxon>
        <taxon>Pseudomonadati</taxon>
        <taxon>Bacteroidota</taxon>
        <taxon>Chitinophagia</taxon>
        <taxon>Chitinophagales</taxon>
        <taxon>Chitinophagaceae</taxon>
        <taxon>Rurimicrobium</taxon>
    </lineage>
</organism>
<evidence type="ECO:0000256" key="1">
    <source>
        <dbReference type="SAM" id="Coils"/>
    </source>
</evidence>
<reference evidence="4" key="1">
    <citation type="journal article" date="2019" name="Int. J. Syst. Evol. Microbiol.">
        <title>The Global Catalogue of Microorganisms (GCM) 10K type strain sequencing project: providing services to taxonomists for standard genome sequencing and annotation.</title>
        <authorList>
            <consortium name="The Broad Institute Genomics Platform"/>
            <consortium name="The Broad Institute Genome Sequencing Center for Infectious Disease"/>
            <person name="Wu L."/>
            <person name="Ma J."/>
        </authorList>
    </citation>
    <scope>NUCLEOTIDE SEQUENCE [LARGE SCALE GENOMIC DNA]</scope>
    <source>
        <strain evidence="4">JCM 31921</strain>
    </source>
</reference>
<dbReference type="EMBL" id="BAABEZ010000022">
    <property type="protein sequence ID" value="GAA4455861.1"/>
    <property type="molecule type" value="Genomic_DNA"/>
</dbReference>
<dbReference type="RefSeq" id="WP_344826338.1">
    <property type="nucleotide sequence ID" value="NZ_BAABEZ010000022.1"/>
</dbReference>
<evidence type="ECO:0000313" key="3">
    <source>
        <dbReference type="EMBL" id="GAA4455861.1"/>
    </source>
</evidence>
<keyword evidence="1" id="KW-0175">Coiled coil</keyword>
<feature type="signal peptide" evidence="2">
    <location>
        <begin position="1"/>
        <end position="25"/>
    </location>
</feature>
<keyword evidence="4" id="KW-1185">Reference proteome</keyword>
<feature type="coiled-coil region" evidence="1">
    <location>
        <begin position="31"/>
        <end position="126"/>
    </location>
</feature>
<sequence length="153" mass="17436">MKKTIMNIGAAAFVLFAATSMVACSNPQQKEENANEAVADARQDLAEAKQDAVDAHQEAVSDAEWQAFKQETNAKIDANDALISQLRKQKRKADNEMTEDAFKAHIDDLQAQNKQLRQRLDDYEKNKGDWNSFRTDYNRSLDELQNNLQEMKK</sequence>
<evidence type="ECO:0000256" key="2">
    <source>
        <dbReference type="SAM" id="SignalP"/>
    </source>
</evidence>
<dbReference type="Proteomes" id="UP001501410">
    <property type="component" value="Unassembled WGS sequence"/>
</dbReference>
<comment type="caution">
    <text evidence="3">The sequence shown here is derived from an EMBL/GenBank/DDBJ whole genome shotgun (WGS) entry which is preliminary data.</text>
</comment>
<keyword evidence="2" id="KW-0732">Signal</keyword>